<feature type="compositionally biased region" description="Polar residues" evidence="2">
    <location>
        <begin position="764"/>
        <end position="777"/>
    </location>
</feature>
<dbReference type="AlphaFoldDB" id="A0AAV6Y811"/>
<feature type="compositionally biased region" description="Polar residues" evidence="2">
    <location>
        <begin position="828"/>
        <end position="850"/>
    </location>
</feature>
<proteinExistence type="predicted"/>
<evidence type="ECO:0000256" key="1">
    <source>
        <dbReference type="SAM" id="Coils"/>
    </source>
</evidence>
<keyword evidence="1" id="KW-0175">Coiled coil</keyword>
<evidence type="ECO:0000313" key="5">
    <source>
        <dbReference type="Proteomes" id="UP000826271"/>
    </source>
</evidence>
<feature type="compositionally biased region" description="Polar residues" evidence="2">
    <location>
        <begin position="140"/>
        <end position="170"/>
    </location>
</feature>
<evidence type="ECO:0000256" key="2">
    <source>
        <dbReference type="SAM" id="MobiDB-lite"/>
    </source>
</evidence>
<dbReference type="InterPro" id="IPR039322">
    <property type="entry name" value="MOM1"/>
</dbReference>
<feature type="compositionally biased region" description="Low complexity" evidence="2">
    <location>
        <begin position="1157"/>
        <end position="1170"/>
    </location>
</feature>
<sequence>MASDTRPRGKIKDKMDANSLKRKITIGKDSSKFGPRKDDISGVRRLKLAGETSLTRHNSPIANIGKRNLLSSYSVSNQSAKTLSVPELRRKKEKSVIQVTMEAEKVEIPLESVGMKRKKMTGHNFKALFKRPCSEPSRIIPSNKSPSSIRDNVTLNNSPNHMSDRSSSSAKVDKCGSKERKSVAAEQKSLYNSLQGEMTILCQTLKFSEDVIGTARRFLDYVITNHHISTDSPAIVQASQISLCWIAASISNQKVDKKKSLMLTKDLLNYQCTEEQVHSVFSKIQLLRRTYLQCPENAIDSVREEDISKDTSNVNEGRSHFSSSKLHNVNMKVDENFANEEHYVGSEIDTEIKEVQKRCDNRMKKLIRKQREEIKELYRIWEEKRLRLENDHKLELALVRSIHGQCSERLKILDDDFAKKIEEHNILKDVQLKDIEAKQKASKNMEREKAAHWLAEAKACCSIELRPAGGTRSLHSQSEGDAGCSETSSHVEDENRSKGVSVQTNDVAHPNTSLSVGERVCEEIRSVELDKEIPQEVLDFVPNQTVDIVRPVELCNAYDKGDAIVSTDTFVNPRDGPDEAANGSLPSTGLISEPSVASLDRCIFSPQKVPRNKNQQSLVSAEPKDRDVPAVENQSTSRSEVPAPEPIDIVTTLQPITEIQSTSQLDIATSEHADNVTAVNLRDGTDKAAAGSLPLTGQMLEPSVATPDRCVSSPQQKSTNIVLQVPHNKIQQSLVSAEPKDQDAPAVENQSTSQSEVSAPESIDTVTTLQPSPEIQSASQIDIATSEHINNVTAVNQRDVTDEAASCSLSLTGQLLKTSVATPDRCVSSPQQVPQDEIQQTVENQSTSPSEVPEPVDTVTTLQPNPQIQSALQIETAITKHIDTVAAVRASMELEDRDSPVIENQGTSQNSTAMSQMVNFELPIQTPLQLGIDPTDQVASRNSPFFLEPLQNELEKICKETEQLQKCHEDVVLKLKSDWEKESAQLRNKYEMKLQDAKAEFRLKKIKLDKNQNKVVLNKVLSEYFRSICFDPLSAVPPGIPSSYMQHMHQLSLQHSVRFSPGASASQPAPWPGSQIGRPSIRALQQQQSLPHSTGFCNVSNQNVVGPPVQVVCHAADLFSGAPSTPPVISAISRAGSERSGLVGGYIHSAVPHLQSSRSISLSSPHQLLHPAPPLPSTSQNGPELLPPQRNTSISAVEMLMDMDHRPHPSSNHISSNVRGNMNSSAVGIDVICLSDDEQHLEAL</sequence>
<dbReference type="Pfam" id="PF25029">
    <property type="entry name" value="MOM1"/>
    <property type="match status" value="1"/>
</dbReference>
<protein>
    <recommendedName>
        <fullName evidence="3">MOM1 alpha-helical domain-containing protein</fullName>
    </recommendedName>
</protein>
<feature type="compositionally biased region" description="Basic and acidic residues" evidence="2">
    <location>
        <begin position="171"/>
        <end position="180"/>
    </location>
</feature>
<feature type="region of interest" description="Disordered" evidence="2">
    <location>
        <begin position="570"/>
        <end position="592"/>
    </location>
</feature>
<feature type="region of interest" description="Disordered" evidence="2">
    <location>
        <begin position="136"/>
        <end position="180"/>
    </location>
</feature>
<gene>
    <name evidence="4" type="ORF">BUALT_Bualt02G0043700</name>
</gene>
<dbReference type="InterPro" id="IPR056882">
    <property type="entry name" value="MOM1_dom"/>
</dbReference>
<dbReference type="PANTHER" id="PTHR35116">
    <property type="entry name" value="HELICASE PROTEIN MOM1"/>
    <property type="match status" value="1"/>
</dbReference>
<feature type="compositionally biased region" description="Polar residues" evidence="2">
    <location>
        <begin position="748"/>
        <end position="757"/>
    </location>
</feature>
<dbReference type="Proteomes" id="UP000826271">
    <property type="component" value="Unassembled WGS sequence"/>
</dbReference>
<dbReference type="EMBL" id="WHWC01000002">
    <property type="protein sequence ID" value="KAG8387653.1"/>
    <property type="molecule type" value="Genomic_DNA"/>
</dbReference>
<dbReference type="PANTHER" id="PTHR35116:SF2">
    <property type="entry name" value="ATP-DEPENDENT HELICASE FAMILY PROTEIN-RELATED"/>
    <property type="match status" value="1"/>
</dbReference>
<feature type="domain" description="MOM1 alpha-helical" evidence="3">
    <location>
        <begin position="185"/>
        <end position="306"/>
    </location>
</feature>
<dbReference type="Gene3D" id="6.10.250.1310">
    <property type="match status" value="1"/>
</dbReference>
<evidence type="ECO:0000259" key="3">
    <source>
        <dbReference type="Pfam" id="PF25029"/>
    </source>
</evidence>
<name>A0AAV6Y811_9LAMI</name>
<feature type="region of interest" description="Disordered" evidence="2">
    <location>
        <begin position="735"/>
        <end position="777"/>
    </location>
</feature>
<feature type="region of interest" description="Disordered" evidence="2">
    <location>
        <begin position="471"/>
        <end position="501"/>
    </location>
</feature>
<feature type="region of interest" description="Disordered" evidence="2">
    <location>
        <begin position="610"/>
        <end position="642"/>
    </location>
</feature>
<feature type="region of interest" description="Disordered" evidence="2">
    <location>
        <begin position="1157"/>
        <end position="1189"/>
    </location>
</feature>
<keyword evidence="5" id="KW-1185">Reference proteome</keyword>
<organism evidence="4 5">
    <name type="scientific">Buddleja alternifolia</name>
    <dbReference type="NCBI Taxonomy" id="168488"/>
    <lineage>
        <taxon>Eukaryota</taxon>
        <taxon>Viridiplantae</taxon>
        <taxon>Streptophyta</taxon>
        <taxon>Embryophyta</taxon>
        <taxon>Tracheophyta</taxon>
        <taxon>Spermatophyta</taxon>
        <taxon>Magnoliopsida</taxon>
        <taxon>eudicotyledons</taxon>
        <taxon>Gunneridae</taxon>
        <taxon>Pentapetalae</taxon>
        <taxon>asterids</taxon>
        <taxon>lamiids</taxon>
        <taxon>Lamiales</taxon>
        <taxon>Scrophulariaceae</taxon>
        <taxon>Buddlejeae</taxon>
        <taxon>Buddleja</taxon>
    </lineage>
</organism>
<feature type="coiled-coil region" evidence="1">
    <location>
        <begin position="364"/>
        <end position="391"/>
    </location>
</feature>
<feature type="region of interest" description="Disordered" evidence="2">
    <location>
        <begin position="825"/>
        <end position="855"/>
    </location>
</feature>
<evidence type="ECO:0000313" key="4">
    <source>
        <dbReference type="EMBL" id="KAG8387653.1"/>
    </source>
</evidence>
<dbReference type="GO" id="GO:0031507">
    <property type="term" value="P:heterochromatin formation"/>
    <property type="evidence" value="ECO:0007669"/>
    <property type="project" value="InterPro"/>
</dbReference>
<comment type="caution">
    <text evidence="4">The sequence shown here is derived from an EMBL/GenBank/DDBJ whole genome shotgun (WGS) entry which is preliminary data.</text>
</comment>
<reference evidence="4" key="1">
    <citation type="submission" date="2019-10" db="EMBL/GenBank/DDBJ databases">
        <authorList>
            <person name="Zhang R."/>
            <person name="Pan Y."/>
            <person name="Wang J."/>
            <person name="Ma R."/>
            <person name="Yu S."/>
        </authorList>
    </citation>
    <scope>NUCLEOTIDE SEQUENCE</scope>
    <source>
        <strain evidence="4">LA-IB0</strain>
        <tissue evidence="4">Leaf</tissue>
    </source>
</reference>
<accession>A0AAV6Y811</accession>